<dbReference type="EMBL" id="CACRXK020004886">
    <property type="protein sequence ID" value="CAB4004365.1"/>
    <property type="molecule type" value="Genomic_DNA"/>
</dbReference>
<keyword evidence="2" id="KW-1185">Reference proteome</keyword>
<evidence type="ECO:0000313" key="2">
    <source>
        <dbReference type="Proteomes" id="UP001152795"/>
    </source>
</evidence>
<proteinExistence type="predicted"/>
<dbReference type="Proteomes" id="UP001152795">
    <property type="component" value="Unassembled WGS sequence"/>
</dbReference>
<protein>
    <submittedName>
        <fullName evidence="1">Uncharacterized protein</fullName>
    </submittedName>
</protein>
<reference evidence="1" key="1">
    <citation type="submission" date="2020-04" db="EMBL/GenBank/DDBJ databases">
        <authorList>
            <person name="Alioto T."/>
            <person name="Alioto T."/>
            <person name="Gomez Garrido J."/>
        </authorList>
    </citation>
    <scope>NUCLEOTIDE SEQUENCE</scope>
    <source>
        <strain evidence="1">A484AB</strain>
    </source>
</reference>
<dbReference type="AlphaFoldDB" id="A0A7D9EA37"/>
<organism evidence="1 2">
    <name type="scientific">Paramuricea clavata</name>
    <name type="common">Red gorgonian</name>
    <name type="synonym">Violescent sea-whip</name>
    <dbReference type="NCBI Taxonomy" id="317549"/>
    <lineage>
        <taxon>Eukaryota</taxon>
        <taxon>Metazoa</taxon>
        <taxon>Cnidaria</taxon>
        <taxon>Anthozoa</taxon>
        <taxon>Octocorallia</taxon>
        <taxon>Malacalcyonacea</taxon>
        <taxon>Plexauridae</taxon>
        <taxon>Paramuricea</taxon>
    </lineage>
</organism>
<comment type="caution">
    <text evidence="1">The sequence shown here is derived from an EMBL/GenBank/DDBJ whole genome shotgun (WGS) entry which is preliminary data.</text>
</comment>
<name>A0A7D9EA37_PARCT</name>
<sequence>MARHTAKDLKLPFRVTDAYAHQHVMSSSYLSLKNLADSLEVYIETFKDHDNREAQWYAGWKLCSHIPLAIEQIIVEVSKEDPAAYFCPRLNQRVDEIREMCYGQSDLETGWFVIGGGNNGVPMTNSNDHFSIELDHI</sequence>
<gene>
    <name evidence="1" type="ORF">PACLA_8A036046</name>
</gene>
<accession>A0A7D9EA37</accession>
<evidence type="ECO:0000313" key="1">
    <source>
        <dbReference type="EMBL" id="CAB4004365.1"/>
    </source>
</evidence>